<dbReference type="NCBIfam" id="TIGR01681">
    <property type="entry name" value="HAD-SF-IIIC"/>
    <property type="match status" value="1"/>
</dbReference>
<dbReference type="Pfam" id="PF21211">
    <property type="entry name" value="FkbH_N"/>
    <property type="match status" value="1"/>
</dbReference>
<reference evidence="2 3" key="1">
    <citation type="submission" date="2018-04" db="EMBL/GenBank/DDBJ databases">
        <title>Genomic Encyclopedia of Archaeal and Bacterial Type Strains, Phase II (KMG-II): from individual species to whole genera.</title>
        <authorList>
            <person name="Goeker M."/>
        </authorList>
    </citation>
    <scope>NUCLEOTIDE SEQUENCE [LARGE SCALE GENOMIC DNA]</scope>
    <source>
        <strain evidence="2 3">DSM 26809</strain>
    </source>
</reference>
<dbReference type="NCBIfam" id="TIGR01686">
    <property type="entry name" value="FkbH"/>
    <property type="match status" value="1"/>
</dbReference>
<protein>
    <submittedName>
        <fullName evidence="2">HAD superfamily phosphatase (TIGR01681 family)/FkbH-like protein</fullName>
    </submittedName>
</protein>
<dbReference type="InterPro" id="IPR036412">
    <property type="entry name" value="HAD-like_sf"/>
</dbReference>
<feature type="domain" description="BF1531-like N-terminal" evidence="1">
    <location>
        <begin position="22"/>
        <end position="214"/>
    </location>
</feature>
<dbReference type="GO" id="GO:0016788">
    <property type="term" value="F:hydrolase activity, acting on ester bonds"/>
    <property type="evidence" value="ECO:0007669"/>
    <property type="project" value="UniProtKB-ARBA"/>
</dbReference>
<keyword evidence="3" id="KW-1185">Reference proteome</keyword>
<dbReference type="Proteomes" id="UP000244168">
    <property type="component" value="Unassembled WGS sequence"/>
</dbReference>
<evidence type="ECO:0000313" key="2">
    <source>
        <dbReference type="EMBL" id="PTQ95786.1"/>
    </source>
</evidence>
<dbReference type="EMBL" id="QAOQ01000005">
    <property type="protein sequence ID" value="PTQ95786.1"/>
    <property type="molecule type" value="Genomic_DNA"/>
</dbReference>
<sequence>MLSFLDLKKNNKKSREGLKQIKVALLADSASQFINQAVSGYGFEFGLNLDIYEADYNQIERQVFDPSSELYEAGPAYVIILRSTEHLLKDFYKSQDRAGFADHIIAQTEALYQQLSARLSARVIINTYIEIDDKVFGNYANKTHVSFTYQLRKINLGLMDLARQNKNLFIADLASLAAHRGYEHVFDTKMYISADMVFNIDFVPTVAHALTQIISAIAGSFKKCLVLDLDNTTWGGIIGDDGMEGIQIGYLGMGKAFTELQLWCKELKRRGIILAVCSKNTEAIAIEPFNSHPDMVLKIDDIAIFVANWENKVDNIRHIQQVLNIGFDSMVFLDDNPFEREMVKSGIPDITVPELPEDPAEYVQYLRTLNLFETASYTEEDAQRTQQYQQEAKRTQLQNSFTSEQDFLQSLQMLADVKSFDKFNTPRVSQLTQRSNQFNLRTVRYTEDDIAQLATSGDFITLSFNLGDKFGDHGLIAVVILKALSAQELFVDSWIMSCRVLKRGMEQFTLNTIVAAASASGFKKIVGEYLPTKKNALVKDHYLNLGFTPVNDRWELDVTAYQPKEVYITQKD</sequence>
<dbReference type="InterPro" id="IPR049369">
    <property type="entry name" value="BF1531-like_N"/>
</dbReference>
<evidence type="ECO:0000313" key="3">
    <source>
        <dbReference type="Proteomes" id="UP000244168"/>
    </source>
</evidence>
<dbReference type="InterPro" id="IPR010033">
    <property type="entry name" value="HAD_SF_ppase_IIIC"/>
</dbReference>
<dbReference type="InterPro" id="IPR023214">
    <property type="entry name" value="HAD_sf"/>
</dbReference>
<dbReference type="InterPro" id="IPR010037">
    <property type="entry name" value="FkbH_domain"/>
</dbReference>
<comment type="caution">
    <text evidence="2">The sequence shown here is derived from an EMBL/GenBank/DDBJ whole genome shotgun (WGS) entry which is preliminary data.</text>
</comment>
<dbReference type="OrthoDB" id="323926at2"/>
<dbReference type="Gene3D" id="3.40.50.1000">
    <property type="entry name" value="HAD superfamily/HAD-like"/>
    <property type="match status" value="1"/>
</dbReference>
<dbReference type="Gene3D" id="3.40.50.1110">
    <property type="entry name" value="SGNH hydrolase"/>
    <property type="match status" value="1"/>
</dbReference>
<evidence type="ECO:0000259" key="1">
    <source>
        <dbReference type="Pfam" id="PF21211"/>
    </source>
</evidence>
<dbReference type="RefSeq" id="WP_107829279.1">
    <property type="nucleotide sequence ID" value="NZ_CP160205.1"/>
</dbReference>
<dbReference type="SUPFAM" id="SSF56784">
    <property type="entry name" value="HAD-like"/>
    <property type="match status" value="1"/>
</dbReference>
<organism evidence="2 3">
    <name type="scientific">Mucilaginibacter yixingensis</name>
    <dbReference type="NCBI Taxonomy" id="1295612"/>
    <lineage>
        <taxon>Bacteria</taxon>
        <taxon>Pseudomonadati</taxon>
        <taxon>Bacteroidota</taxon>
        <taxon>Sphingobacteriia</taxon>
        <taxon>Sphingobacteriales</taxon>
        <taxon>Sphingobacteriaceae</taxon>
        <taxon>Mucilaginibacter</taxon>
    </lineage>
</organism>
<name>A0A2T5J8K8_9SPHI</name>
<dbReference type="InterPro" id="IPR036514">
    <property type="entry name" value="SGNH_hydro_sf"/>
</dbReference>
<gene>
    <name evidence="2" type="ORF">C8P68_105296</name>
</gene>
<dbReference type="AlphaFoldDB" id="A0A2T5J8K8"/>
<accession>A0A2T5J8K8</accession>
<proteinExistence type="predicted"/>